<evidence type="ECO:0000313" key="3">
    <source>
        <dbReference type="Proteomes" id="UP000472272"/>
    </source>
</evidence>
<evidence type="ECO:0000259" key="1">
    <source>
        <dbReference type="Pfam" id="PF01835"/>
    </source>
</evidence>
<feature type="domain" description="Macroglobulin" evidence="1">
    <location>
        <begin position="173"/>
        <end position="221"/>
    </location>
</feature>
<proteinExistence type="predicted"/>
<dbReference type="Ensembl" id="ENSPMRT00000000784.1">
    <property type="protein sequence ID" value="ENSPMRP00000000739.1"/>
    <property type="gene ID" value="ENSPMRG00000000543.1"/>
</dbReference>
<dbReference type="PANTHER" id="PTHR11412:SF165">
    <property type="entry name" value="ALPHA-2-MACROGLOBULIN"/>
    <property type="match status" value="1"/>
</dbReference>
<dbReference type="PANTHER" id="PTHR11412">
    <property type="entry name" value="MACROGLOBULIN / COMPLEMENT"/>
    <property type="match status" value="1"/>
</dbReference>
<protein>
    <recommendedName>
        <fullName evidence="1">Macroglobulin domain-containing protein</fullName>
    </recommendedName>
</protein>
<accession>A0A670HLL8</accession>
<dbReference type="InterPro" id="IPR002890">
    <property type="entry name" value="MG2"/>
</dbReference>
<evidence type="ECO:0000313" key="2">
    <source>
        <dbReference type="Ensembl" id="ENSPMRP00000000739.1"/>
    </source>
</evidence>
<reference evidence="2 3" key="1">
    <citation type="journal article" date="2019" name="Proc. Natl. Acad. Sci. U.S.A.">
        <title>Regulatory changes in pterin and carotenoid genes underlie balanced color polymorphisms in the wall lizard.</title>
        <authorList>
            <person name="Andrade P."/>
            <person name="Pinho C."/>
            <person name="Perez I de Lanuza G."/>
            <person name="Afonso S."/>
            <person name="Brejcha J."/>
            <person name="Rubin C.J."/>
            <person name="Wallerman O."/>
            <person name="Pereira P."/>
            <person name="Sabatino S.J."/>
            <person name="Bellati A."/>
            <person name="Pellitteri-Rosa D."/>
            <person name="Bosakova Z."/>
            <person name="Bunikis I."/>
            <person name="Carretero M.A."/>
            <person name="Feiner N."/>
            <person name="Marsik P."/>
            <person name="Pauperio F."/>
            <person name="Salvi D."/>
            <person name="Soler L."/>
            <person name="While G.M."/>
            <person name="Uller T."/>
            <person name="Font E."/>
            <person name="Andersson L."/>
            <person name="Carneiro M."/>
        </authorList>
    </citation>
    <scope>NUCLEOTIDE SEQUENCE</scope>
</reference>
<dbReference type="Pfam" id="PF01835">
    <property type="entry name" value="MG2"/>
    <property type="match status" value="1"/>
</dbReference>
<reference evidence="2" key="2">
    <citation type="submission" date="2025-08" db="UniProtKB">
        <authorList>
            <consortium name="Ensembl"/>
        </authorList>
    </citation>
    <scope>IDENTIFICATION</scope>
</reference>
<sequence>MRFCNAWSWTRGPSGSLQTLILIIYYNNLLFVPGPSGWASPAPLGSFQQRLKIYLRFYDSMSSFPFPPSYHLVLAPFVLQAETSEKICVHVTQLNKSVTVNITLENLAETRTSHVVSKTHPFQCIPFQVPRLSNSPEASEATLTVEVAVEVDIGLLVAHERQQVLVRNPESLVFVQTDKPIYKPGQEVRFRIMSVDEDFRPLNETAASADLHKARNSNMHAHEGVGTGSF</sequence>
<name>A0A670HLL8_PODMU</name>
<dbReference type="Proteomes" id="UP000472272">
    <property type="component" value="Chromosome 2"/>
</dbReference>
<dbReference type="GO" id="GO:0004866">
    <property type="term" value="F:endopeptidase inhibitor activity"/>
    <property type="evidence" value="ECO:0007669"/>
    <property type="project" value="InterPro"/>
</dbReference>
<dbReference type="Gene3D" id="2.60.40.1930">
    <property type="match status" value="2"/>
</dbReference>
<organism evidence="2 3">
    <name type="scientific">Podarcis muralis</name>
    <name type="common">Wall lizard</name>
    <name type="synonym">Lacerta muralis</name>
    <dbReference type="NCBI Taxonomy" id="64176"/>
    <lineage>
        <taxon>Eukaryota</taxon>
        <taxon>Metazoa</taxon>
        <taxon>Chordata</taxon>
        <taxon>Craniata</taxon>
        <taxon>Vertebrata</taxon>
        <taxon>Euteleostomi</taxon>
        <taxon>Lepidosauria</taxon>
        <taxon>Squamata</taxon>
        <taxon>Bifurcata</taxon>
        <taxon>Unidentata</taxon>
        <taxon>Episquamata</taxon>
        <taxon>Laterata</taxon>
        <taxon>Lacertibaenia</taxon>
        <taxon>Lacertidae</taxon>
        <taxon>Podarcis</taxon>
    </lineage>
</organism>
<keyword evidence="3" id="KW-1185">Reference proteome</keyword>
<dbReference type="InterPro" id="IPR050473">
    <property type="entry name" value="A2M/Complement_sys"/>
</dbReference>
<reference evidence="2" key="3">
    <citation type="submission" date="2025-09" db="UniProtKB">
        <authorList>
            <consortium name="Ensembl"/>
        </authorList>
    </citation>
    <scope>IDENTIFICATION</scope>
</reference>
<dbReference type="AlphaFoldDB" id="A0A670HLL8"/>
<dbReference type="GeneTree" id="ENSGT00940000154904"/>